<keyword evidence="2 5" id="KW-0812">Transmembrane</keyword>
<gene>
    <name evidence="7" type="ORF">EZJ43_03455</name>
</gene>
<dbReference type="Proteomes" id="UP000295668">
    <property type="component" value="Unassembled WGS sequence"/>
</dbReference>
<comment type="subcellular location">
    <subcellularLocation>
        <location evidence="1">Membrane</location>
        <topology evidence="1">Multi-pass membrane protein</topology>
    </subcellularLocation>
</comment>
<feature type="domain" description="RDD" evidence="6">
    <location>
        <begin position="19"/>
        <end position="145"/>
    </location>
</feature>
<evidence type="ECO:0000256" key="2">
    <source>
        <dbReference type="ARBA" id="ARBA00022692"/>
    </source>
</evidence>
<dbReference type="InterPro" id="IPR010432">
    <property type="entry name" value="RDD"/>
</dbReference>
<evidence type="ECO:0000256" key="4">
    <source>
        <dbReference type="ARBA" id="ARBA00023136"/>
    </source>
</evidence>
<evidence type="ECO:0000256" key="1">
    <source>
        <dbReference type="ARBA" id="ARBA00004141"/>
    </source>
</evidence>
<dbReference type="OrthoDB" id="9814143at2"/>
<feature type="transmembrane region" description="Helical" evidence="5">
    <location>
        <begin position="29"/>
        <end position="51"/>
    </location>
</feature>
<evidence type="ECO:0000256" key="3">
    <source>
        <dbReference type="ARBA" id="ARBA00022989"/>
    </source>
</evidence>
<evidence type="ECO:0000259" key="6">
    <source>
        <dbReference type="Pfam" id="PF06271"/>
    </source>
</evidence>
<dbReference type="PANTHER" id="PTHR38480">
    <property type="entry name" value="SLR0254 PROTEIN"/>
    <property type="match status" value="1"/>
</dbReference>
<accession>A0A4R5MNF8</accession>
<name>A0A4R5MNF8_9SPHI</name>
<dbReference type="GO" id="GO:0016020">
    <property type="term" value="C:membrane"/>
    <property type="evidence" value="ECO:0007669"/>
    <property type="project" value="UniProtKB-SubCell"/>
</dbReference>
<evidence type="ECO:0000313" key="7">
    <source>
        <dbReference type="EMBL" id="TDG37188.1"/>
    </source>
</evidence>
<keyword evidence="3 5" id="KW-1133">Transmembrane helix</keyword>
<comment type="caution">
    <text evidence="7">The sequence shown here is derived from an EMBL/GenBank/DDBJ whole genome shotgun (WGS) entry which is preliminary data.</text>
</comment>
<dbReference type="EMBL" id="SJCY01000002">
    <property type="protein sequence ID" value="TDG37188.1"/>
    <property type="molecule type" value="Genomic_DNA"/>
</dbReference>
<proteinExistence type="predicted"/>
<evidence type="ECO:0000313" key="8">
    <source>
        <dbReference type="Proteomes" id="UP000295668"/>
    </source>
</evidence>
<sequence length="245" mass="27541">MDSIKINTAQNVEVEYEIASLGDRIAARLIDLALFAVLAIIMMVIFIVAAISRSEAILITIVAVFLAIFTFYDLVCELTMDGKSIGKKLMKIRVISLDGNRPTLSQYLLRWLFRIIDFTLTSQLLALISVAISEKKQRIGDIVANTTLIKTVPRTQFHNIAFVPVEAVDYQVTFKEVLHLNDRDVELIHEVIKGFNESGNADLIYTMAAKIKDLLSISIPQGMNELQFLELIKNDYNFLTANESV</sequence>
<evidence type="ECO:0000256" key="5">
    <source>
        <dbReference type="SAM" id="Phobius"/>
    </source>
</evidence>
<dbReference type="PANTHER" id="PTHR38480:SF1">
    <property type="entry name" value="SLR0254 PROTEIN"/>
    <property type="match status" value="1"/>
</dbReference>
<protein>
    <submittedName>
        <fullName evidence="7">RDD family protein</fullName>
    </submittedName>
</protein>
<reference evidence="7 8" key="1">
    <citation type="submission" date="2019-02" db="EMBL/GenBank/DDBJ databases">
        <title>Pedobacter sp. nov., a novel speices isolated from soil of pinguins habitat in Antarcitica.</title>
        <authorList>
            <person name="He R.-H."/>
        </authorList>
    </citation>
    <scope>NUCLEOTIDE SEQUENCE [LARGE SCALE GENOMIC DNA]</scope>
    <source>
        <strain evidence="7 8">E01020</strain>
    </source>
</reference>
<organism evidence="7 8">
    <name type="scientific">Pedobacter changchengzhani</name>
    <dbReference type="NCBI Taxonomy" id="2529274"/>
    <lineage>
        <taxon>Bacteria</taxon>
        <taxon>Pseudomonadati</taxon>
        <taxon>Bacteroidota</taxon>
        <taxon>Sphingobacteriia</taxon>
        <taxon>Sphingobacteriales</taxon>
        <taxon>Sphingobacteriaceae</taxon>
        <taxon>Pedobacter</taxon>
    </lineage>
</organism>
<dbReference type="AlphaFoldDB" id="A0A4R5MNF8"/>
<dbReference type="Pfam" id="PF06271">
    <property type="entry name" value="RDD"/>
    <property type="match status" value="1"/>
</dbReference>
<dbReference type="RefSeq" id="WP_133261280.1">
    <property type="nucleotide sequence ID" value="NZ_SJCY01000002.1"/>
</dbReference>
<keyword evidence="4 5" id="KW-0472">Membrane</keyword>
<feature type="transmembrane region" description="Helical" evidence="5">
    <location>
        <begin position="57"/>
        <end position="80"/>
    </location>
</feature>
<keyword evidence="8" id="KW-1185">Reference proteome</keyword>